<comment type="caution">
    <text evidence="1">The sequence shown here is derived from an EMBL/GenBank/DDBJ whole genome shotgun (WGS) entry which is preliminary data.</text>
</comment>
<gene>
    <name evidence="1" type="ORF">DPMN_132401</name>
</gene>
<reference evidence="1" key="2">
    <citation type="submission" date="2020-11" db="EMBL/GenBank/DDBJ databases">
        <authorList>
            <person name="McCartney M.A."/>
            <person name="Auch B."/>
            <person name="Kono T."/>
            <person name="Mallez S."/>
            <person name="Becker A."/>
            <person name="Gohl D.M."/>
            <person name="Silverstein K.A.T."/>
            <person name="Koren S."/>
            <person name="Bechman K.B."/>
            <person name="Herman A."/>
            <person name="Abrahante J.E."/>
            <person name="Garbe J."/>
        </authorList>
    </citation>
    <scope>NUCLEOTIDE SEQUENCE</scope>
    <source>
        <strain evidence="1">Duluth1</strain>
        <tissue evidence="1">Whole animal</tissue>
    </source>
</reference>
<evidence type="ECO:0000313" key="2">
    <source>
        <dbReference type="Proteomes" id="UP000828390"/>
    </source>
</evidence>
<name>A0A9D4FV13_DREPO</name>
<dbReference type="AlphaFoldDB" id="A0A9D4FV13"/>
<protein>
    <submittedName>
        <fullName evidence="1">Uncharacterized protein</fullName>
    </submittedName>
</protein>
<evidence type="ECO:0000313" key="1">
    <source>
        <dbReference type="EMBL" id="KAH3804119.1"/>
    </source>
</evidence>
<proteinExistence type="predicted"/>
<dbReference type="EMBL" id="JAIWYP010000006">
    <property type="protein sequence ID" value="KAH3804119.1"/>
    <property type="molecule type" value="Genomic_DNA"/>
</dbReference>
<sequence>MISTADYFLNWIDDASTTRTPTTTIPESVNIKTSIGRFEGASTLVADGSDLNKKSKNVDIWSGKNGKAALLDSNLSLTQKVAENSTHVDSIVNAKGNYFGKKQVMLETLETRNETPEKTHGSSSFVTTAKTVVDSKDLQEVASSAQQKTIGQSPQKSFVNEDTHFEIANEFHGQTDTSSNEAVVSVKSLNSHKIDLKRHGPTEFKYHSAESCARNHGPTEFKYHSAESCARNHSCTSSKETL</sequence>
<accession>A0A9D4FV13</accession>
<dbReference type="Proteomes" id="UP000828390">
    <property type="component" value="Unassembled WGS sequence"/>
</dbReference>
<organism evidence="1 2">
    <name type="scientific">Dreissena polymorpha</name>
    <name type="common">Zebra mussel</name>
    <name type="synonym">Mytilus polymorpha</name>
    <dbReference type="NCBI Taxonomy" id="45954"/>
    <lineage>
        <taxon>Eukaryota</taxon>
        <taxon>Metazoa</taxon>
        <taxon>Spiralia</taxon>
        <taxon>Lophotrochozoa</taxon>
        <taxon>Mollusca</taxon>
        <taxon>Bivalvia</taxon>
        <taxon>Autobranchia</taxon>
        <taxon>Heteroconchia</taxon>
        <taxon>Euheterodonta</taxon>
        <taxon>Imparidentia</taxon>
        <taxon>Neoheterodontei</taxon>
        <taxon>Myida</taxon>
        <taxon>Dreissenoidea</taxon>
        <taxon>Dreissenidae</taxon>
        <taxon>Dreissena</taxon>
    </lineage>
</organism>
<reference evidence="1" key="1">
    <citation type="journal article" date="2019" name="bioRxiv">
        <title>The Genome of the Zebra Mussel, Dreissena polymorpha: A Resource for Invasive Species Research.</title>
        <authorList>
            <person name="McCartney M.A."/>
            <person name="Auch B."/>
            <person name="Kono T."/>
            <person name="Mallez S."/>
            <person name="Zhang Y."/>
            <person name="Obille A."/>
            <person name="Becker A."/>
            <person name="Abrahante J.E."/>
            <person name="Garbe J."/>
            <person name="Badalamenti J.P."/>
            <person name="Herman A."/>
            <person name="Mangelson H."/>
            <person name="Liachko I."/>
            <person name="Sullivan S."/>
            <person name="Sone E.D."/>
            <person name="Koren S."/>
            <person name="Silverstein K.A.T."/>
            <person name="Beckman K.B."/>
            <person name="Gohl D.M."/>
        </authorList>
    </citation>
    <scope>NUCLEOTIDE SEQUENCE</scope>
    <source>
        <strain evidence="1">Duluth1</strain>
        <tissue evidence="1">Whole animal</tissue>
    </source>
</reference>
<keyword evidence="2" id="KW-1185">Reference proteome</keyword>